<dbReference type="SMART" id="SM00322">
    <property type="entry name" value="KH"/>
    <property type="match status" value="4"/>
</dbReference>
<dbReference type="FunFam" id="3.30.70.330:FF:000203">
    <property type="entry name" value="insulin-like growth factor 2 mRNA-binding protein 1"/>
    <property type="match status" value="1"/>
</dbReference>
<dbReference type="CDD" id="cd22498">
    <property type="entry name" value="KH-I_IGF2BP3_rpt3"/>
    <property type="match status" value="1"/>
</dbReference>
<keyword evidence="5" id="KW-0963">Cytoplasm</keyword>
<gene>
    <name evidence="14" type="primary">IGF2BP3</name>
</gene>
<feature type="domain" description="RRM" evidence="13">
    <location>
        <begin position="81"/>
        <end position="156"/>
    </location>
</feature>
<evidence type="ECO:0000313" key="15">
    <source>
        <dbReference type="Proteomes" id="UP000694563"/>
    </source>
</evidence>
<feature type="domain" description="RRM" evidence="13">
    <location>
        <begin position="2"/>
        <end position="75"/>
    </location>
</feature>
<dbReference type="FunFam" id="3.30.70.330:FF:000099">
    <property type="entry name" value="insulin-like growth factor 2 mRNA-binding protein 3 isoform X1"/>
    <property type="match status" value="1"/>
</dbReference>
<dbReference type="GO" id="GO:0005634">
    <property type="term" value="C:nucleus"/>
    <property type="evidence" value="ECO:0007669"/>
    <property type="project" value="UniProtKB-SubCell"/>
</dbReference>
<dbReference type="GO" id="GO:0003723">
    <property type="term" value="F:RNA binding"/>
    <property type="evidence" value="ECO:0007669"/>
    <property type="project" value="UniProtKB-UniRule"/>
</dbReference>
<dbReference type="GO" id="GO:0051028">
    <property type="term" value="P:mRNA transport"/>
    <property type="evidence" value="ECO:0007669"/>
    <property type="project" value="UniProtKB-KW"/>
</dbReference>
<dbReference type="PANTHER" id="PTHR10288">
    <property type="entry name" value="KH DOMAIN CONTAINING RNA BINDING PROTEIN"/>
    <property type="match status" value="1"/>
</dbReference>
<dbReference type="Ensembl" id="ENSCUST00005002984.1">
    <property type="protein sequence ID" value="ENSCUSP00005002837.1"/>
    <property type="gene ID" value="ENSCUSG00005001458.1"/>
</dbReference>
<name>A0A8C3XXY5_CATUS</name>
<dbReference type="CDD" id="cd12630">
    <property type="entry name" value="RRM2_IGF2BP3"/>
    <property type="match status" value="1"/>
</dbReference>
<evidence type="ECO:0000256" key="4">
    <source>
        <dbReference type="ARBA" id="ARBA00022448"/>
    </source>
</evidence>
<keyword evidence="9 11" id="KW-0694">RNA-binding</keyword>
<evidence type="ECO:0000256" key="10">
    <source>
        <dbReference type="ARBA" id="ARBA00023242"/>
    </source>
</evidence>
<dbReference type="Proteomes" id="UP000694563">
    <property type="component" value="Chromosome 1"/>
</dbReference>
<organism evidence="14 15">
    <name type="scientific">Catharus ustulatus</name>
    <name type="common">Russet-backed thrush</name>
    <name type="synonym">Hylocichla ustulatus</name>
    <dbReference type="NCBI Taxonomy" id="91951"/>
    <lineage>
        <taxon>Eukaryota</taxon>
        <taxon>Metazoa</taxon>
        <taxon>Chordata</taxon>
        <taxon>Craniata</taxon>
        <taxon>Vertebrata</taxon>
        <taxon>Euteleostomi</taxon>
        <taxon>Archelosauria</taxon>
        <taxon>Archosauria</taxon>
        <taxon>Dinosauria</taxon>
        <taxon>Saurischia</taxon>
        <taxon>Theropoda</taxon>
        <taxon>Coelurosauria</taxon>
        <taxon>Aves</taxon>
        <taxon>Neognathae</taxon>
        <taxon>Neoaves</taxon>
        <taxon>Telluraves</taxon>
        <taxon>Australaves</taxon>
        <taxon>Passeriformes</taxon>
        <taxon>Turdidae</taxon>
        <taxon>Catharus</taxon>
    </lineage>
</organism>
<keyword evidence="8" id="KW-0810">Translation regulation</keyword>
<dbReference type="AlphaFoldDB" id="A0A8C3XXY5"/>
<dbReference type="PROSITE" id="PS50084">
    <property type="entry name" value="KH_TYPE_1"/>
    <property type="match status" value="4"/>
</dbReference>
<comment type="subcellular location">
    <subcellularLocation>
        <location evidence="2">Cytoplasm</location>
    </subcellularLocation>
    <subcellularLocation>
        <location evidence="1">Nucleus</location>
    </subcellularLocation>
</comment>
<keyword evidence="15" id="KW-1185">Reference proteome</keyword>
<dbReference type="InterPro" id="IPR036612">
    <property type="entry name" value="KH_dom_type_1_sf"/>
</dbReference>
<keyword evidence="7" id="KW-0509">mRNA transport</keyword>
<evidence type="ECO:0000256" key="7">
    <source>
        <dbReference type="ARBA" id="ARBA00022816"/>
    </source>
</evidence>
<dbReference type="FunFam" id="3.30.310.210:FF:000001">
    <property type="entry name" value="insulin-like growth factor 2 mRNA-binding protein 1 isoform X1"/>
    <property type="match status" value="1"/>
</dbReference>
<dbReference type="CDD" id="cd12627">
    <property type="entry name" value="RRM1_IGF2BP3"/>
    <property type="match status" value="1"/>
</dbReference>
<evidence type="ECO:0000259" key="13">
    <source>
        <dbReference type="PROSITE" id="PS50102"/>
    </source>
</evidence>
<evidence type="ECO:0000313" key="14">
    <source>
        <dbReference type="Ensembl" id="ENSCUSP00005002837.1"/>
    </source>
</evidence>
<sequence>MNKLYIGNLGENVSPLDLESLFKDSKIPFSGQFLVKTGYAFVDCPDESWAMKAIEALSGKVELHGKLIEVEHSVPKRQRSRKLQIRNIPPHLQWEVLDSLLAQYGTVENCEQVNTDTETAVVNVTYGNKDQARQAIEKLNGFQLENYSLKVAYIPDEMAAQQPPQQHPQGRRGFGQRGPPRQGSPGATTRQKPQSDVPLRMLVPTQFVGAIIGKEGATIRNITKQTQSKIDIHRKENAGAAEKPITIHSTPEGCSTACKIIMEIMQKEAQDTKFTEEIPLKILAHNNFVGRLIGKEGRNLKKIEQDTDTKITISPLQDLTLYNPERTITVKGSIETCAKAEEEIMKKIRESYENDIAAMNVSFLRVILGVRDPWRSPGPAVGLLNVGPTSKSNEQQPESETVHLFIPALAVGAIIGKQGQHIKQLSRFAGASIKIAPAEGPDAKLRMVIITGPPEAQFKAQGRIYGKLKEENFFGPKEEVKLEAHIKVPSYAAGRVIGKGGKTVNELQNLTSAEVVVPRDQTPDENDQVVVKITGHFYACQLAQRKIQEILAQVRRQQQQQKTLQSGQPQPRRK</sequence>
<dbReference type="Gene3D" id="3.30.70.330">
    <property type="match status" value="2"/>
</dbReference>
<feature type="region of interest" description="Disordered" evidence="12">
    <location>
        <begin position="160"/>
        <end position="199"/>
    </location>
</feature>
<evidence type="ECO:0000256" key="8">
    <source>
        <dbReference type="ARBA" id="ARBA00022845"/>
    </source>
</evidence>
<keyword evidence="4" id="KW-0813">Transport</keyword>
<feature type="compositionally biased region" description="Low complexity" evidence="12">
    <location>
        <begin position="177"/>
        <end position="186"/>
    </location>
</feature>
<dbReference type="FunFam" id="3.30.1370.10:FF:000027">
    <property type="entry name" value="insulin-like growth factor 2 mRNA-binding protein 3 isoform X1"/>
    <property type="match status" value="1"/>
</dbReference>
<evidence type="ECO:0000256" key="3">
    <source>
        <dbReference type="ARBA" id="ARBA00009094"/>
    </source>
</evidence>
<dbReference type="SUPFAM" id="SSF54791">
    <property type="entry name" value="Eukaryotic type KH-domain (KH-domain type I)"/>
    <property type="match status" value="4"/>
</dbReference>
<keyword evidence="6" id="KW-0677">Repeat</keyword>
<evidence type="ECO:0000256" key="6">
    <source>
        <dbReference type="ARBA" id="ARBA00022737"/>
    </source>
</evidence>
<evidence type="ECO:0000256" key="11">
    <source>
        <dbReference type="PROSITE-ProRule" id="PRU00176"/>
    </source>
</evidence>
<proteinExistence type="inferred from homology"/>
<dbReference type="Pfam" id="PF00013">
    <property type="entry name" value="KH_1"/>
    <property type="match status" value="4"/>
</dbReference>
<dbReference type="GO" id="GO:0006417">
    <property type="term" value="P:regulation of translation"/>
    <property type="evidence" value="ECO:0007669"/>
    <property type="project" value="UniProtKB-KW"/>
</dbReference>
<reference evidence="14" key="1">
    <citation type="submission" date="2020-10" db="EMBL/GenBank/DDBJ databases">
        <title>Catharus ustulatus (Swainson's thrush) genome, bCatUst1, primary haplotype v2.</title>
        <authorList>
            <person name="Delmore K."/>
            <person name="Vafadar M."/>
            <person name="Formenti G."/>
            <person name="Chow W."/>
            <person name="Pelan S."/>
            <person name="Howe K."/>
            <person name="Rhie A."/>
            <person name="Mountcastle J."/>
            <person name="Haase B."/>
            <person name="Fedrigo O."/>
            <person name="Jarvis E.D."/>
        </authorList>
    </citation>
    <scope>NUCLEOTIDE SEQUENCE [LARGE SCALE GENOMIC DNA]</scope>
</reference>
<reference evidence="14" key="2">
    <citation type="submission" date="2025-08" db="UniProtKB">
        <authorList>
            <consortium name="Ensembl"/>
        </authorList>
    </citation>
    <scope>IDENTIFICATION</scope>
</reference>
<evidence type="ECO:0000256" key="5">
    <source>
        <dbReference type="ARBA" id="ARBA00022490"/>
    </source>
</evidence>
<accession>A0A8C3XXY5</accession>
<dbReference type="CDD" id="cd22490">
    <property type="entry name" value="KH-I_IGF2BP1_rpt1"/>
    <property type="match status" value="1"/>
</dbReference>
<keyword evidence="10" id="KW-0539">Nucleus</keyword>
<dbReference type="FunFam" id="3.30.1370.10:FF:000026">
    <property type="entry name" value="Insulin-like growth factor 2 mRNA-binding protein 3"/>
    <property type="match status" value="1"/>
</dbReference>
<dbReference type="InterPro" id="IPR000504">
    <property type="entry name" value="RRM_dom"/>
</dbReference>
<dbReference type="Gene3D" id="3.30.1370.10">
    <property type="entry name" value="K Homology domain, type 1"/>
    <property type="match status" value="2"/>
</dbReference>
<dbReference type="InterPro" id="IPR012677">
    <property type="entry name" value="Nucleotide-bd_a/b_plait_sf"/>
</dbReference>
<dbReference type="SMART" id="SM00360">
    <property type="entry name" value="RRM"/>
    <property type="match status" value="2"/>
</dbReference>
<evidence type="ECO:0000256" key="2">
    <source>
        <dbReference type="ARBA" id="ARBA00004496"/>
    </source>
</evidence>
<dbReference type="InterPro" id="IPR004087">
    <property type="entry name" value="KH_dom"/>
</dbReference>
<dbReference type="PROSITE" id="PS50102">
    <property type="entry name" value="RRM"/>
    <property type="match status" value="2"/>
</dbReference>
<dbReference type="Pfam" id="PF00076">
    <property type="entry name" value="RRM_1"/>
    <property type="match status" value="2"/>
</dbReference>
<evidence type="ECO:0000256" key="1">
    <source>
        <dbReference type="ARBA" id="ARBA00004123"/>
    </source>
</evidence>
<dbReference type="InterPro" id="IPR035979">
    <property type="entry name" value="RBD_domain_sf"/>
</dbReference>
<dbReference type="GO" id="GO:0005737">
    <property type="term" value="C:cytoplasm"/>
    <property type="evidence" value="ECO:0007669"/>
    <property type="project" value="UniProtKB-SubCell"/>
</dbReference>
<evidence type="ECO:0000256" key="12">
    <source>
        <dbReference type="SAM" id="MobiDB-lite"/>
    </source>
</evidence>
<protein>
    <submittedName>
        <fullName evidence="14">Insulin like growth factor 2 mRNA binding protein 3</fullName>
    </submittedName>
</protein>
<dbReference type="SUPFAM" id="SSF54928">
    <property type="entry name" value="RNA-binding domain, RBD"/>
    <property type="match status" value="1"/>
</dbReference>
<reference evidence="14" key="3">
    <citation type="submission" date="2025-09" db="UniProtKB">
        <authorList>
            <consortium name="Ensembl"/>
        </authorList>
    </citation>
    <scope>IDENTIFICATION</scope>
</reference>
<dbReference type="Gene3D" id="3.30.310.210">
    <property type="match status" value="1"/>
</dbReference>
<comment type="similarity">
    <text evidence="3">Belongs to the RRM IMP/VICKZ family.</text>
</comment>
<evidence type="ECO:0000256" key="9">
    <source>
        <dbReference type="ARBA" id="ARBA00022884"/>
    </source>
</evidence>
<dbReference type="InterPro" id="IPR004088">
    <property type="entry name" value="KH_dom_type_1"/>
</dbReference>